<dbReference type="InterPro" id="IPR013366">
    <property type="entry name" value="EutJ"/>
</dbReference>
<dbReference type="Pfam" id="PF00012">
    <property type="entry name" value="HSP70"/>
    <property type="match status" value="1"/>
</dbReference>
<evidence type="ECO:0000256" key="1">
    <source>
        <dbReference type="ARBA" id="ARBA00022741"/>
    </source>
</evidence>
<evidence type="ECO:0000313" key="5">
    <source>
        <dbReference type="Proteomes" id="UP001596258"/>
    </source>
</evidence>
<dbReference type="InterPro" id="IPR043129">
    <property type="entry name" value="ATPase_NBD"/>
</dbReference>
<organism evidence="4 5">
    <name type="scientific">Levilactobacillus angrenensis</name>
    <dbReference type="NCBI Taxonomy" id="2486020"/>
    <lineage>
        <taxon>Bacteria</taxon>
        <taxon>Bacillati</taxon>
        <taxon>Bacillota</taxon>
        <taxon>Bacilli</taxon>
        <taxon>Lactobacillales</taxon>
        <taxon>Lactobacillaceae</taxon>
        <taxon>Levilactobacillus</taxon>
    </lineage>
</organism>
<dbReference type="PANTHER" id="PTHR32432">
    <property type="entry name" value="CELL DIVISION PROTEIN FTSA-RELATED"/>
    <property type="match status" value="1"/>
</dbReference>
<dbReference type="NCBIfam" id="TIGR02529">
    <property type="entry name" value="EutJ"/>
    <property type="match status" value="1"/>
</dbReference>
<dbReference type="SUPFAM" id="SSF53067">
    <property type="entry name" value="Actin-like ATPase domain"/>
    <property type="match status" value="1"/>
</dbReference>
<evidence type="ECO:0000313" key="4">
    <source>
        <dbReference type="EMBL" id="MFC6290770.1"/>
    </source>
</evidence>
<evidence type="ECO:0000256" key="3">
    <source>
        <dbReference type="ARBA" id="ARBA00023186"/>
    </source>
</evidence>
<dbReference type="Gene3D" id="3.30.420.40">
    <property type="match status" value="2"/>
</dbReference>
<reference evidence="5" key="1">
    <citation type="journal article" date="2019" name="Int. J. Syst. Evol. Microbiol.">
        <title>The Global Catalogue of Microorganisms (GCM) 10K type strain sequencing project: providing services to taxonomists for standard genome sequencing and annotation.</title>
        <authorList>
            <consortium name="The Broad Institute Genomics Platform"/>
            <consortium name="The Broad Institute Genome Sequencing Center for Infectious Disease"/>
            <person name="Wu L."/>
            <person name="Ma J."/>
        </authorList>
    </citation>
    <scope>NUCLEOTIDE SEQUENCE [LARGE SCALE GENOMIC DNA]</scope>
    <source>
        <strain evidence="5">CCM 8893</strain>
    </source>
</reference>
<keyword evidence="5" id="KW-1185">Reference proteome</keyword>
<evidence type="ECO:0000256" key="2">
    <source>
        <dbReference type="ARBA" id="ARBA00022840"/>
    </source>
</evidence>
<keyword evidence="2" id="KW-0067">ATP-binding</keyword>
<dbReference type="InterPro" id="IPR013126">
    <property type="entry name" value="Hsp_70_fam"/>
</dbReference>
<protein>
    <submittedName>
        <fullName evidence="4">Ethanolamine utilization protein EutJ</fullName>
    </submittedName>
</protein>
<dbReference type="PANTHER" id="PTHR32432:SF3">
    <property type="entry name" value="ETHANOLAMINE UTILIZATION PROTEIN EUTJ"/>
    <property type="match status" value="1"/>
</dbReference>
<dbReference type="RefSeq" id="WP_125575058.1">
    <property type="nucleotide sequence ID" value="NZ_JBHSSO010000070.1"/>
</dbReference>
<comment type="caution">
    <text evidence="4">The sequence shown here is derived from an EMBL/GenBank/DDBJ whole genome shotgun (WGS) entry which is preliminary data.</text>
</comment>
<gene>
    <name evidence="4" type="primary">eutJ</name>
    <name evidence="4" type="ORF">ACFP1M_11355</name>
</gene>
<name>A0ABW1UDS8_9LACO</name>
<dbReference type="InterPro" id="IPR050696">
    <property type="entry name" value="FtsA/MreB"/>
</dbReference>
<proteinExistence type="predicted"/>
<keyword evidence="1" id="KW-0547">Nucleotide-binding</keyword>
<dbReference type="EMBL" id="JBHSSO010000070">
    <property type="protein sequence ID" value="MFC6290770.1"/>
    <property type="molecule type" value="Genomic_DNA"/>
</dbReference>
<accession>A0ABW1UDS8</accession>
<keyword evidence="3" id="KW-0143">Chaperone</keyword>
<dbReference type="Proteomes" id="UP001596258">
    <property type="component" value="Unassembled WGS sequence"/>
</dbReference>
<dbReference type="NCBIfam" id="NF011660">
    <property type="entry name" value="PRK15080.1"/>
    <property type="match status" value="1"/>
</dbReference>
<sequence>MLTKKPNLLETANQQLSQFAEIVNGDHATRDVTAEDTLRVGIDLGTSSIVMVVLDQDNEVIYGNFEYDHAVRDGLVVNFMDSVRILMRLKQQAEDILGQPLTTACGAIPPGTGDGSAKIVSNVIESAGFECRAVVDEPTAAAKFLHLKDGTVVDIGGGTTGISIFKRKRLVYVTDEATGGSHMTLVLAGHNHWSMDEAEKVKRDVSRETEVFATIRPVVEKMAAITSSATDGRPQQPVIVVGGAINFKDFIKTFSKALGTTAVKPKFPQFVTPIGIAMYDQDN</sequence>